<evidence type="ECO:0000313" key="13">
    <source>
        <dbReference type="EMBL" id="GGA78692.1"/>
    </source>
</evidence>
<dbReference type="UniPathway" id="UPA00253">
    <property type="reaction ID" value="UER00332"/>
</dbReference>
<dbReference type="GO" id="GO:0004515">
    <property type="term" value="F:nicotinate-nucleotide adenylyltransferase activity"/>
    <property type="evidence" value="ECO:0007669"/>
    <property type="project" value="UniProtKB-UniRule"/>
</dbReference>
<comment type="function">
    <text evidence="1 11">Catalyzes the reversible adenylation of nicotinate mononucleotide (NaMN) to nicotinic acid adenine dinucleotide (NaAD).</text>
</comment>
<proteinExistence type="inferred from homology"/>
<dbReference type="CDD" id="cd02165">
    <property type="entry name" value="NMNAT"/>
    <property type="match status" value="1"/>
</dbReference>
<evidence type="ECO:0000256" key="4">
    <source>
        <dbReference type="ARBA" id="ARBA00022642"/>
    </source>
</evidence>
<dbReference type="Pfam" id="PF01467">
    <property type="entry name" value="CTP_transf_like"/>
    <property type="match status" value="1"/>
</dbReference>
<evidence type="ECO:0000256" key="9">
    <source>
        <dbReference type="ARBA" id="ARBA00023027"/>
    </source>
</evidence>
<dbReference type="HAMAP" id="MF_00244">
    <property type="entry name" value="NaMN_adenylyltr"/>
    <property type="match status" value="1"/>
</dbReference>
<dbReference type="EC" id="2.7.7.18" evidence="11"/>
<dbReference type="Gene3D" id="3.40.50.620">
    <property type="entry name" value="HUPs"/>
    <property type="match status" value="1"/>
</dbReference>
<evidence type="ECO:0000313" key="14">
    <source>
        <dbReference type="Proteomes" id="UP000619743"/>
    </source>
</evidence>
<sequence>MTKRIGLLGGTFNPIHNGHLQLANFVRQQLQLDVMQLLPNHLPPHKEQPLVTAKHRLAMTEAAVNDQPRLEVNAIELGRQQPSYSVDTLRQLRQQHPEDRLFFTMGMDSFVKLSSWYQWQDLLNYCHLVVCQRPGDQIPEQGPEALLWQQFGLSISELSNLPIAGHIVCLDNPLWPISSTEIRQQLLHGACASQLLPPTVAQYVADHQLYQQ</sequence>
<dbReference type="NCBIfam" id="TIGR00125">
    <property type="entry name" value="cyt_tran_rel"/>
    <property type="match status" value="1"/>
</dbReference>
<evidence type="ECO:0000256" key="8">
    <source>
        <dbReference type="ARBA" id="ARBA00022840"/>
    </source>
</evidence>
<dbReference type="OrthoDB" id="5295945at2"/>
<dbReference type="InterPro" id="IPR005248">
    <property type="entry name" value="NadD/NMNAT"/>
</dbReference>
<keyword evidence="14" id="KW-1185">Reference proteome</keyword>
<organism evidence="13 14">
    <name type="scientific">Neiella marina</name>
    <dbReference type="NCBI Taxonomy" id="508461"/>
    <lineage>
        <taxon>Bacteria</taxon>
        <taxon>Pseudomonadati</taxon>
        <taxon>Pseudomonadota</taxon>
        <taxon>Gammaproteobacteria</taxon>
        <taxon>Alteromonadales</taxon>
        <taxon>Echinimonadaceae</taxon>
        <taxon>Neiella</taxon>
    </lineage>
</organism>
<gene>
    <name evidence="11 13" type="primary">nadD</name>
    <name evidence="13" type="ORF">GCM10011369_20780</name>
</gene>
<name>A0A8J2U5H4_9GAMM</name>
<keyword evidence="7 11" id="KW-0547">Nucleotide-binding</keyword>
<dbReference type="SUPFAM" id="SSF52374">
    <property type="entry name" value="Nucleotidylyl transferase"/>
    <property type="match status" value="1"/>
</dbReference>
<dbReference type="PANTHER" id="PTHR39321">
    <property type="entry name" value="NICOTINATE-NUCLEOTIDE ADENYLYLTRANSFERASE-RELATED"/>
    <property type="match status" value="1"/>
</dbReference>
<keyword evidence="6 11" id="KW-0548">Nucleotidyltransferase</keyword>
<dbReference type="EMBL" id="BMDX01000009">
    <property type="protein sequence ID" value="GGA78692.1"/>
    <property type="molecule type" value="Genomic_DNA"/>
</dbReference>
<evidence type="ECO:0000256" key="11">
    <source>
        <dbReference type="HAMAP-Rule" id="MF_00244"/>
    </source>
</evidence>
<dbReference type="AlphaFoldDB" id="A0A8J2U5H4"/>
<dbReference type="InterPro" id="IPR004821">
    <property type="entry name" value="Cyt_trans-like"/>
</dbReference>
<keyword evidence="4 11" id="KW-0662">Pyridine nucleotide biosynthesis</keyword>
<evidence type="ECO:0000259" key="12">
    <source>
        <dbReference type="Pfam" id="PF01467"/>
    </source>
</evidence>
<comment type="caution">
    <text evidence="13">The sequence shown here is derived from an EMBL/GenBank/DDBJ whole genome shotgun (WGS) entry which is preliminary data.</text>
</comment>
<keyword evidence="9 11" id="KW-0520">NAD</keyword>
<comment type="pathway">
    <text evidence="2 11">Cofactor biosynthesis; NAD(+) biosynthesis; deamido-NAD(+) from nicotinate D-ribonucleotide: step 1/1.</text>
</comment>
<evidence type="ECO:0000256" key="10">
    <source>
        <dbReference type="ARBA" id="ARBA00048721"/>
    </source>
</evidence>
<comment type="similarity">
    <text evidence="3 11">Belongs to the NadD family.</text>
</comment>
<dbReference type="NCBIfam" id="NF000840">
    <property type="entry name" value="PRK00071.1-3"/>
    <property type="match status" value="1"/>
</dbReference>
<evidence type="ECO:0000256" key="1">
    <source>
        <dbReference type="ARBA" id="ARBA00002324"/>
    </source>
</evidence>
<evidence type="ECO:0000256" key="2">
    <source>
        <dbReference type="ARBA" id="ARBA00005019"/>
    </source>
</evidence>
<evidence type="ECO:0000256" key="3">
    <source>
        <dbReference type="ARBA" id="ARBA00009014"/>
    </source>
</evidence>
<dbReference type="NCBIfam" id="NF000839">
    <property type="entry name" value="PRK00071.1-1"/>
    <property type="match status" value="1"/>
</dbReference>
<evidence type="ECO:0000256" key="7">
    <source>
        <dbReference type="ARBA" id="ARBA00022741"/>
    </source>
</evidence>
<reference evidence="14" key="1">
    <citation type="journal article" date="2019" name="Int. J. Syst. Evol. Microbiol.">
        <title>The Global Catalogue of Microorganisms (GCM) 10K type strain sequencing project: providing services to taxonomists for standard genome sequencing and annotation.</title>
        <authorList>
            <consortium name="The Broad Institute Genomics Platform"/>
            <consortium name="The Broad Institute Genome Sequencing Center for Infectious Disease"/>
            <person name="Wu L."/>
            <person name="Ma J."/>
        </authorList>
    </citation>
    <scope>NUCLEOTIDE SEQUENCE [LARGE SCALE GENOMIC DNA]</scope>
    <source>
        <strain evidence="14">CGMCC 1.10130</strain>
    </source>
</reference>
<accession>A0A8J2U5H4</accession>
<feature type="domain" description="Cytidyltransferase-like" evidence="12">
    <location>
        <begin position="7"/>
        <end position="184"/>
    </location>
</feature>
<evidence type="ECO:0000256" key="6">
    <source>
        <dbReference type="ARBA" id="ARBA00022695"/>
    </source>
</evidence>
<dbReference type="RefSeq" id="WP_087505747.1">
    <property type="nucleotide sequence ID" value="NZ_BMDX01000009.1"/>
</dbReference>
<dbReference type="PANTHER" id="PTHR39321:SF3">
    <property type="entry name" value="PHOSPHOPANTETHEINE ADENYLYLTRANSFERASE"/>
    <property type="match status" value="1"/>
</dbReference>
<dbReference type="Proteomes" id="UP000619743">
    <property type="component" value="Unassembled WGS sequence"/>
</dbReference>
<evidence type="ECO:0000256" key="5">
    <source>
        <dbReference type="ARBA" id="ARBA00022679"/>
    </source>
</evidence>
<keyword evidence="8 11" id="KW-0067">ATP-binding</keyword>
<dbReference type="GO" id="GO:0005524">
    <property type="term" value="F:ATP binding"/>
    <property type="evidence" value="ECO:0007669"/>
    <property type="project" value="UniProtKB-KW"/>
</dbReference>
<dbReference type="InterPro" id="IPR014729">
    <property type="entry name" value="Rossmann-like_a/b/a_fold"/>
</dbReference>
<keyword evidence="5 11" id="KW-0808">Transferase</keyword>
<comment type="catalytic activity">
    <reaction evidence="10 11">
        <text>nicotinate beta-D-ribonucleotide + ATP + H(+) = deamido-NAD(+) + diphosphate</text>
        <dbReference type="Rhea" id="RHEA:22860"/>
        <dbReference type="ChEBI" id="CHEBI:15378"/>
        <dbReference type="ChEBI" id="CHEBI:30616"/>
        <dbReference type="ChEBI" id="CHEBI:33019"/>
        <dbReference type="ChEBI" id="CHEBI:57502"/>
        <dbReference type="ChEBI" id="CHEBI:58437"/>
        <dbReference type="EC" id="2.7.7.18"/>
    </reaction>
</comment>
<dbReference type="GO" id="GO:0009435">
    <property type="term" value="P:NAD+ biosynthetic process"/>
    <property type="evidence" value="ECO:0007669"/>
    <property type="project" value="UniProtKB-UniRule"/>
</dbReference>
<dbReference type="NCBIfam" id="TIGR00482">
    <property type="entry name" value="nicotinate (nicotinamide) nucleotide adenylyltransferase"/>
    <property type="match status" value="1"/>
</dbReference>
<protein>
    <recommendedName>
        <fullName evidence="11">Probable nicotinate-nucleotide adenylyltransferase</fullName>
        <ecNumber evidence="11">2.7.7.18</ecNumber>
    </recommendedName>
    <alternativeName>
        <fullName evidence="11">Deamido-NAD(+) diphosphorylase</fullName>
    </alternativeName>
    <alternativeName>
        <fullName evidence="11">Deamido-NAD(+) pyrophosphorylase</fullName>
    </alternativeName>
    <alternativeName>
        <fullName evidence="11">Nicotinate mononucleotide adenylyltransferase</fullName>
        <shortName evidence="11">NaMN adenylyltransferase</shortName>
    </alternativeName>
</protein>